<evidence type="ECO:0000256" key="3">
    <source>
        <dbReference type="ARBA" id="ARBA00023163"/>
    </source>
</evidence>
<dbReference type="GO" id="GO:0000976">
    <property type="term" value="F:transcription cis-regulatory region binding"/>
    <property type="evidence" value="ECO:0007669"/>
    <property type="project" value="TreeGrafter"/>
</dbReference>
<dbReference type="SMART" id="SM00342">
    <property type="entry name" value="HTH_ARAC"/>
    <property type="match status" value="1"/>
</dbReference>
<dbReference type="InterPro" id="IPR009057">
    <property type="entry name" value="Homeodomain-like_sf"/>
</dbReference>
<keyword evidence="3" id="KW-0804">Transcription</keyword>
<dbReference type="InterPro" id="IPR020449">
    <property type="entry name" value="Tscrpt_reg_AraC-type_HTH"/>
</dbReference>
<dbReference type="GO" id="GO:0005829">
    <property type="term" value="C:cytosol"/>
    <property type="evidence" value="ECO:0007669"/>
    <property type="project" value="TreeGrafter"/>
</dbReference>
<proteinExistence type="predicted"/>
<keyword evidence="1" id="KW-0805">Transcription regulation</keyword>
<dbReference type="InterPro" id="IPR018060">
    <property type="entry name" value="HTH_AraC"/>
</dbReference>
<evidence type="ECO:0000313" key="5">
    <source>
        <dbReference type="EMBL" id="MBT2189270.1"/>
    </source>
</evidence>
<gene>
    <name evidence="5" type="ORF">KK488_20155</name>
</gene>
<dbReference type="SUPFAM" id="SSF46689">
    <property type="entry name" value="Homeodomain-like"/>
    <property type="match status" value="1"/>
</dbReference>
<sequence>MHHASTVVEPMISVQNVKALVERLREKDLPLGKLLAAADIRPNRLENVNDQLPLRNYVRLLELAAEQAQDPLIGLSLSLASGPEALGAVGFLFLSSETLGQAIGNLCRYVSAVQDATDNQIEHDGELAAITYQIRDDSIAPRRQDAEFSLGIITKMIRAYAGGRCQPVEVHLEHGPAVDRRRYESLFGCPIYFRQTRNAVIIKAADLNLRSIALSDALAEILEAQLRERIASRSGLQSFGDRVTEALTPTSIQQKVNVCSLAKEMRISQSTLYRRLNSEQKSFQRLLDRRREALAKRLLSGSRMSIAEVASALGYAENASFTRAFRRWTSVSPRQYRESSRPLL</sequence>
<name>A0A9X1ITE7_9SPHN</name>
<dbReference type="PRINTS" id="PR00032">
    <property type="entry name" value="HTHARAC"/>
</dbReference>
<keyword evidence="6" id="KW-1185">Reference proteome</keyword>
<dbReference type="Pfam" id="PF12625">
    <property type="entry name" value="Arabinose_bd"/>
    <property type="match status" value="1"/>
</dbReference>
<organism evidence="5 6">
    <name type="scientific">Sphingobium nicotianae</name>
    <dbReference type="NCBI Taxonomy" id="2782607"/>
    <lineage>
        <taxon>Bacteria</taxon>
        <taxon>Pseudomonadati</taxon>
        <taxon>Pseudomonadota</taxon>
        <taxon>Alphaproteobacteria</taxon>
        <taxon>Sphingomonadales</taxon>
        <taxon>Sphingomonadaceae</taxon>
        <taxon>Sphingobium</taxon>
    </lineage>
</organism>
<evidence type="ECO:0000259" key="4">
    <source>
        <dbReference type="PROSITE" id="PS01124"/>
    </source>
</evidence>
<dbReference type="Proteomes" id="UP001138757">
    <property type="component" value="Unassembled WGS sequence"/>
</dbReference>
<evidence type="ECO:0000256" key="2">
    <source>
        <dbReference type="ARBA" id="ARBA00023125"/>
    </source>
</evidence>
<dbReference type="AlphaFoldDB" id="A0A9X1ITE7"/>
<dbReference type="Gene3D" id="1.10.10.60">
    <property type="entry name" value="Homeodomain-like"/>
    <property type="match status" value="1"/>
</dbReference>
<evidence type="ECO:0000313" key="6">
    <source>
        <dbReference type="Proteomes" id="UP001138757"/>
    </source>
</evidence>
<keyword evidence="2" id="KW-0238">DNA-binding</keyword>
<accession>A0A9X1ITE7</accession>
<dbReference type="PANTHER" id="PTHR47894:SF4">
    <property type="entry name" value="HTH-TYPE TRANSCRIPTIONAL REGULATOR GADX"/>
    <property type="match status" value="1"/>
</dbReference>
<evidence type="ECO:0000256" key="1">
    <source>
        <dbReference type="ARBA" id="ARBA00023015"/>
    </source>
</evidence>
<dbReference type="InterPro" id="IPR032687">
    <property type="entry name" value="AraC-type_N"/>
</dbReference>
<dbReference type="GO" id="GO:0003700">
    <property type="term" value="F:DNA-binding transcription factor activity"/>
    <property type="evidence" value="ECO:0007669"/>
    <property type="project" value="InterPro"/>
</dbReference>
<dbReference type="PROSITE" id="PS01124">
    <property type="entry name" value="HTH_ARAC_FAMILY_2"/>
    <property type="match status" value="1"/>
</dbReference>
<feature type="domain" description="HTH araC/xylS-type" evidence="4">
    <location>
        <begin position="241"/>
        <end position="339"/>
    </location>
</feature>
<dbReference type="EMBL" id="JAHGAW010000016">
    <property type="protein sequence ID" value="MBT2189270.1"/>
    <property type="molecule type" value="Genomic_DNA"/>
</dbReference>
<dbReference type="PANTHER" id="PTHR47894">
    <property type="entry name" value="HTH-TYPE TRANSCRIPTIONAL REGULATOR GADX"/>
    <property type="match status" value="1"/>
</dbReference>
<dbReference type="Pfam" id="PF12833">
    <property type="entry name" value="HTH_18"/>
    <property type="match status" value="1"/>
</dbReference>
<protein>
    <submittedName>
        <fullName evidence="5">Helix-turn-helix transcriptional regulator</fullName>
    </submittedName>
</protein>
<comment type="caution">
    <text evidence="5">The sequence shown here is derived from an EMBL/GenBank/DDBJ whole genome shotgun (WGS) entry which is preliminary data.</text>
</comment>
<reference evidence="5" key="1">
    <citation type="submission" date="2021-05" db="EMBL/GenBank/DDBJ databases">
        <title>Genome of Sphingobium sp. strain.</title>
        <authorList>
            <person name="Fan R."/>
        </authorList>
    </citation>
    <scope>NUCLEOTIDE SEQUENCE</scope>
    <source>
        <strain evidence="5">H33</strain>
    </source>
</reference>
<dbReference type="RefSeq" id="WP_214625524.1">
    <property type="nucleotide sequence ID" value="NZ_JAHGAW010000016.1"/>
</dbReference>